<feature type="chain" id="PRO_5038939835" evidence="2">
    <location>
        <begin position="28"/>
        <end position="1056"/>
    </location>
</feature>
<feature type="compositionally biased region" description="Polar residues" evidence="1">
    <location>
        <begin position="586"/>
        <end position="600"/>
    </location>
</feature>
<feature type="compositionally biased region" description="Gly residues" evidence="1">
    <location>
        <begin position="516"/>
        <end position="577"/>
    </location>
</feature>
<proteinExistence type="predicted"/>
<keyword evidence="2" id="KW-0732">Signal</keyword>
<feature type="region of interest" description="Disordered" evidence="1">
    <location>
        <begin position="1035"/>
        <end position="1056"/>
    </location>
</feature>
<feature type="region of interest" description="Disordered" evidence="1">
    <location>
        <begin position="176"/>
        <end position="212"/>
    </location>
</feature>
<feature type="region of interest" description="Disordered" evidence="1">
    <location>
        <begin position="803"/>
        <end position="838"/>
    </location>
</feature>
<feature type="region of interest" description="Disordered" evidence="1">
    <location>
        <begin position="367"/>
        <end position="400"/>
    </location>
</feature>
<dbReference type="RefSeq" id="WP_186290915.1">
    <property type="nucleotide sequence ID" value="NZ_CABHNB010000011.1"/>
</dbReference>
<gene>
    <name evidence="3" type="ORF">ROSSTS7063_00804</name>
</gene>
<name>A0A564SN72_9FIRM</name>
<keyword evidence="4" id="KW-1185">Reference proteome</keyword>
<organism evidence="3 4">
    <name type="scientific">Blautia obeum</name>
    <dbReference type="NCBI Taxonomy" id="40520"/>
    <lineage>
        <taxon>Bacteria</taxon>
        <taxon>Bacillati</taxon>
        <taxon>Bacillota</taxon>
        <taxon>Clostridia</taxon>
        <taxon>Lachnospirales</taxon>
        <taxon>Lachnospiraceae</taxon>
        <taxon>Blautia</taxon>
    </lineage>
</organism>
<feature type="compositionally biased region" description="Polar residues" evidence="1">
    <location>
        <begin position="803"/>
        <end position="822"/>
    </location>
</feature>
<evidence type="ECO:0000256" key="2">
    <source>
        <dbReference type="SAM" id="SignalP"/>
    </source>
</evidence>
<feature type="region of interest" description="Disordered" evidence="1">
    <location>
        <begin position="22"/>
        <end position="73"/>
    </location>
</feature>
<feature type="signal peptide" evidence="2">
    <location>
        <begin position="1"/>
        <end position="27"/>
    </location>
</feature>
<protein>
    <submittedName>
        <fullName evidence="3">Uncharacterized protein</fullName>
    </submittedName>
</protein>
<dbReference type="Proteomes" id="UP000409147">
    <property type="component" value="Unassembled WGS sequence"/>
</dbReference>
<dbReference type="EMBL" id="CABHNB010000011">
    <property type="protein sequence ID" value="VUW96627.1"/>
    <property type="molecule type" value="Genomic_DNA"/>
</dbReference>
<evidence type="ECO:0000256" key="1">
    <source>
        <dbReference type="SAM" id="MobiDB-lite"/>
    </source>
</evidence>
<feature type="compositionally biased region" description="Polar residues" evidence="1">
    <location>
        <begin position="22"/>
        <end position="38"/>
    </location>
</feature>
<evidence type="ECO:0000313" key="3">
    <source>
        <dbReference type="EMBL" id="VUW96627.1"/>
    </source>
</evidence>
<dbReference type="AlphaFoldDB" id="A0A564SN72"/>
<accession>A0A564SN72</accession>
<feature type="region of interest" description="Disordered" evidence="1">
    <location>
        <begin position="515"/>
        <end position="609"/>
    </location>
</feature>
<reference evidence="3 4" key="1">
    <citation type="submission" date="2019-07" db="EMBL/GenBank/DDBJ databases">
        <authorList>
            <person name="Hibberd C M."/>
            <person name="Gehrig L. J."/>
            <person name="Chang H.-W."/>
            <person name="Venkatesh S."/>
        </authorList>
    </citation>
    <scope>NUCLEOTIDE SEQUENCE [LARGE SCALE GENOMIC DNA]</scope>
    <source>
        <strain evidence="3">Ruminococcus_obeum_SSTS_Bg7063</strain>
    </source>
</reference>
<sequence length="1056" mass="112486">MQAKKVLAVFLALSMTAAPQISVSASAENEAVQENSDTTPEKETTEESGTAENEETKETASEDTEQDADSAPVNEEFLQITEKKAFTEGDSILIELVSANTVYNRLYIGNRTDEDKTPVIEGTLDENGRYHYLFYIDPVYLGAKAAYVPGNSESNSWYTDEELYLILPASAELPVQETEDADASQNTEQEQETGETASADTTGEGTISKRAEGESDSLWKIGALEDNSGDESQNADDSYRIASLEEDNENAAQDTEETEAAEVSLADGSYKADDFSFEGGTGKTKLTCEGITVKNGKTYATIKFSSDKFTKLVADGIEYQPISNDGGSFFEIPVTLNKDMTITGTTMAMTEPHDIEYTIHITKADASTPDATVTPPAEPEPTTAPAPTTTPSSEIPKDGTYTGKAEHVAGTATMFKIEACKIVVKNGKATATITLSSTGYDKLFLGSKEDALKAKDSELIPYVVDKNGKYTYEVPLAGLNQEIRLAARSHRYFEAGDKDKMWYDHTLKFNVDASGSGSGGDGFGGSSSGGNTSGGSTSGGNTSGGSTSGGNTSGGNTSGGSGSGSTGTGSGGSGSGGSSSSSNSNKYQSKTDGKTSQVDTSAGGLKDGEYGPGDFTFSWSGGTGSHGLNITCDKISVENGQAWAYVTFNSGKWVYLKASGSQYDPVEQGSDYTTFKIPVQLNANNKVVGCTTAMSKPYEIEYTLYFGMDTGDSSSSKKSGSSVSAKAAGNATKLADGQEAETDAGTIYKDDAAPKITGLEYMSSLKLEHSKMFKIHYYSNNMTVLEITLDDEFGKESVDLTQNATAQTSSDSENTETASEQNASEKSSAGGEEEGSAEQDYAKLYKQNVLRYLLVPEDKADQIPAGIDKSIIVIQLPMDKTYVASDVALEMIDKIGADKNVSAVSVTEDECQIDTIKESLQKGDIISAGTYDQADLKDLVKNKCKLAIVPSDVLKAQSEEAADNTDTEVETADDTQTGTKYQAMTDLAEKFAILKIPMILDRSKDEKDVLAKYEWSKVYGALFGCEKEASKLYQSAVSAHSDDTKESTDTVEDTEK</sequence>
<evidence type="ECO:0000313" key="4">
    <source>
        <dbReference type="Proteomes" id="UP000409147"/>
    </source>
</evidence>